<sequence>MHAETGDESRRFSKDRKTGKVAKTPVTENSYVLYSTRLDRNADDVWRTSQIVSTRGATQCEPYRWSWCSERPVDSVASLKRSLVPLRSRQ</sequence>
<keyword evidence="3" id="KW-1185">Reference proteome</keyword>
<feature type="compositionally biased region" description="Basic and acidic residues" evidence="1">
    <location>
        <begin position="1"/>
        <end position="18"/>
    </location>
</feature>
<proteinExistence type="predicted"/>
<evidence type="ECO:0000256" key="1">
    <source>
        <dbReference type="SAM" id="MobiDB-lite"/>
    </source>
</evidence>
<protein>
    <submittedName>
        <fullName evidence="2">Uncharacterized protein</fullName>
    </submittedName>
</protein>
<organism evidence="2 3">
    <name type="scientific">Streptomyces olivaceus</name>
    <dbReference type="NCBI Taxonomy" id="47716"/>
    <lineage>
        <taxon>Bacteria</taxon>
        <taxon>Bacillati</taxon>
        <taxon>Actinomycetota</taxon>
        <taxon>Actinomycetes</taxon>
        <taxon>Kitasatosporales</taxon>
        <taxon>Streptomycetaceae</taxon>
        <taxon>Streptomyces</taxon>
    </lineage>
</organism>
<dbReference type="EMBL" id="JAHSTP010000013">
    <property type="protein sequence ID" value="MBZ6154747.1"/>
    <property type="molecule type" value="Genomic_DNA"/>
</dbReference>
<evidence type="ECO:0000313" key="3">
    <source>
        <dbReference type="Proteomes" id="UP000758701"/>
    </source>
</evidence>
<evidence type="ECO:0000313" key="2">
    <source>
        <dbReference type="EMBL" id="MBZ6154747.1"/>
    </source>
</evidence>
<name>A0ABS7W9W1_STROV</name>
<feature type="region of interest" description="Disordered" evidence="1">
    <location>
        <begin position="1"/>
        <end position="22"/>
    </location>
</feature>
<reference evidence="2 3" key="1">
    <citation type="submission" date="2021-06" db="EMBL/GenBank/DDBJ databases">
        <title>Ecological speciation of a Streptomyces species isolated from different habitats and geographic origins.</title>
        <authorList>
            <person name="Wang J."/>
        </authorList>
    </citation>
    <scope>NUCLEOTIDE SEQUENCE [LARGE SCALE GENOMIC DNA]</scope>
    <source>
        <strain evidence="2 3">FXJ8.012</strain>
    </source>
</reference>
<dbReference type="Proteomes" id="UP000758701">
    <property type="component" value="Unassembled WGS sequence"/>
</dbReference>
<comment type="caution">
    <text evidence="2">The sequence shown here is derived from an EMBL/GenBank/DDBJ whole genome shotgun (WGS) entry which is preliminary data.</text>
</comment>
<accession>A0ABS7W9W1</accession>
<dbReference type="RefSeq" id="WP_107405048.1">
    <property type="nucleotide sequence ID" value="NZ_JAHSTB010000008.1"/>
</dbReference>
<gene>
    <name evidence="2" type="ORF">KVH32_26815</name>
</gene>